<dbReference type="Gene3D" id="3.40.50.300">
    <property type="entry name" value="P-loop containing nucleotide triphosphate hydrolases"/>
    <property type="match status" value="1"/>
</dbReference>
<dbReference type="EC" id="3.6.4.12" evidence="2"/>
<reference evidence="2" key="1">
    <citation type="submission" date="2019-08" db="EMBL/GenBank/DDBJ databases">
        <authorList>
            <person name="Kucharzyk K."/>
            <person name="Murdoch R.W."/>
            <person name="Higgins S."/>
            <person name="Loffler F."/>
        </authorList>
    </citation>
    <scope>NUCLEOTIDE SEQUENCE</scope>
</reference>
<dbReference type="AlphaFoldDB" id="A0A644ZZW9"/>
<dbReference type="InterPro" id="IPR016136">
    <property type="entry name" value="DNA_helicase_N/primase_C"/>
</dbReference>
<dbReference type="PANTHER" id="PTHR30153:SF2">
    <property type="entry name" value="REPLICATIVE DNA HELICASE"/>
    <property type="match status" value="1"/>
</dbReference>
<keyword evidence="2" id="KW-0378">Hydrolase</keyword>
<dbReference type="GO" id="GO:0016787">
    <property type="term" value="F:hydrolase activity"/>
    <property type="evidence" value="ECO:0007669"/>
    <property type="project" value="UniProtKB-KW"/>
</dbReference>
<dbReference type="EMBL" id="VSSQ01011311">
    <property type="protein sequence ID" value="MPM46519.1"/>
    <property type="molecule type" value="Genomic_DNA"/>
</dbReference>
<dbReference type="PANTHER" id="PTHR30153">
    <property type="entry name" value="REPLICATIVE DNA HELICASE DNAB"/>
    <property type="match status" value="1"/>
</dbReference>
<keyword evidence="2" id="KW-0347">Helicase</keyword>
<sequence>MQYSIYKNFLDMMATQPHIVSDTLLKAKHFPDGEERKMFETMKELIASGASIDPILLKNKGLPAAMISSLDTNTMTANWKLREQEIIEAYKKRQVQQTATKILNDNRPSSVILEEVESLLANLENDTNFSTVTLQQAVIENTALFEERTKLKTGIVGYSTGLRQLNAATLGFQRGNLYCIGARPSQGKTALLLNFAANCCVPFGILSAESSYSELTDRMVAINSQVPIHRLKAGVLTEKGLSDVTESYSRLYSQEGMFYDEPNMSIDRACMIARQWVRRHGIRILFIDYLQILSPSSQLIGRPIRETMIDASKKLKGLARELNIPVVVASQLNRSSDGSRPSLSQLAESDEIGRTADVVILIWNRPIDESNHTVETYLVIDKQRDGVIGDFPVVFDKATLRFLDKT</sequence>
<dbReference type="InterPro" id="IPR027417">
    <property type="entry name" value="P-loop_NTPase"/>
</dbReference>
<proteinExistence type="predicted"/>
<dbReference type="Gene3D" id="1.10.860.10">
    <property type="entry name" value="DNAb Helicase, Chain A"/>
    <property type="match status" value="1"/>
</dbReference>
<organism evidence="2">
    <name type="scientific">bioreactor metagenome</name>
    <dbReference type="NCBI Taxonomy" id="1076179"/>
    <lineage>
        <taxon>unclassified sequences</taxon>
        <taxon>metagenomes</taxon>
        <taxon>ecological metagenomes</taxon>
    </lineage>
</organism>
<gene>
    <name evidence="2" type="primary">dnaB_9</name>
    <name evidence="2" type="ORF">SDC9_93222</name>
</gene>
<dbReference type="GO" id="GO:0005829">
    <property type="term" value="C:cytosol"/>
    <property type="evidence" value="ECO:0007669"/>
    <property type="project" value="TreeGrafter"/>
</dbReference>
<name>A0A644ZZW9_9ZZZZ</name>
<accession>A0A644ZZW9</accession>
<evidence type="ECO:0000313" key="2">
    <source>
        <dbReference type="EMBL" id="MPM46519.1"/>
    </source>
</evidence>
<feature type="domain" description="SF4 helicase" evidence="1">
    <location>
        <begin position="151"/>
        <end position="406"/>
    </location>
</feature>
<protein>
    <submittedName>
        <fullName evidence="2">Replicative DNA helicase</fullName>
        <ecNumber evidence="2">3.6.4.12</ecNumber>
    </submittedName>
</protein>
<dbReference type="Pfam" id="PF03796">
    <property type="entry name" value="DnaB_C"/>
    <property type="match status" value="1"/>
</dbReference>
<keyword evidence="2" id="KW-0067">ATP-binding</keyword>
<dbReference type="GO" id="GO:0006260">
    <property type="term" value="P:DNA replication"/>
    <property type="evidence" value="ECO:0007669"/>
    <property type="project" value="InterPro"/>
</dbReference>
<comment type="caution">
    <text evidence="2">The sequence shown here is derived from an EMBL/GenBank/DDBJ whole genome shotgun (WGS) entry which is preliminary data.</text>
</comment>
<dbReference type="GO" id="GO:0003678">
    <property type="term" value="F:DNA helicase activity"/>
    <property type="evidence" value="ECO:0007669"/>
    <property type="project" value="UniProtKB-EC"/>
</dbReference>
<keyword evidence="2" id="KW-0547">Nucleotide-binding</keyword>
<dbReference type="PROSITE" id="PS51199">
    <property type="entry name" value="SF4_HELICASE"/>
    <property type="match status" value="1"/>
</dbReference>
<dbReference type="InterPro" id="IPR007694">
    <property type="entry name" value="DNA_helicase_DnaB-like_C"/>
</dbReference>
<dbReference type="SUPFAM" id="SSF52540">
    <property type="entry name" value="P-loop containing nucleoside triphosphate hydrolases"/>
    <property type="match status" value="1"/>
</dbReference>
<evidence type="ECO:0000259" key="1">
    <source>
        <dbReference type="PROSITE" id="PS51199"/>
    </source>
</evidence>
<dbReference type="GO" id="GO:0005524">
    <property type="term" value="F:ATP binding"/>
    <property type="evidence" value="ECO:0007669"/>
    <property type="project" value="InterPro"/>
</dbReference>